<comment type="caution">
    <text evidence="1">The sequence shown here is derived from an EMBL/GenBank/DDBJ whole genome shotgun (WGS) entry which is preliminary data.</text>
</comment>
<proteinExistence type="predicted"/>
<keyword evidence="2" id="KW-1185">Reference proteome</keyword>
<sequence>MHMVLDMHVWISFASGAVPSDGHLPPLVRSLLDTQFFPDFLGAVYNVVGATSPLVAFIHHGCYHSVLVAVNCDLLAAHPLEPVRRQGDDQGVVVVVAFVALRRTPTAFTLGKAIEGQCCTCGLGEHVSRGVEVYN</sequence>
<organism evidence="1 2">
    <name type="scientific">Iris pallida</name>
    <name type="common">Sweet iris</name>
    <dbReference type="NCBI Taxonomy" id="29817"/>
    <lineage>
        <taxon>Eukaryota</taxon>
        <taxon>Viridiplantae</taxon>
        <taxon>Streptophyta</taxon>
        <taxon>Embryophyta</taxon>
        <taxon>Tracheophyta</taxon>
        <taxon>Spermatophyta</taxon>
        <taxon>Magnoliopsida</taxon>
        <taxon>Liliopsida</taxon>
        <taxon>Asparagales</taxon>
        <taxon>Iridaceae</taxon>
        <taxon>Iridoideae</taxon>
        <taxon>Irideae</taxon>
        <taxon>Iris</taxon>
    </lineage>
</organism>
<dbReference type="AlphaFoldDB" id="A0AAX6IJU5"/>
<evidence type="ECO:0000313" key="2">
    <source>
        <dbReference type="Proteomes" id="UP001140949"/>
    </source>
</evidence>
<dbReference type="EMBL" id="JANAVB010000997">
    <property type="protein sequence ID" value="KAJ6853223.1"/>
    <property type="molecule type" value="Genomic_DNA"/>
</dbReference>
<protein>
    <submittedName>
        <fullName evidence="1">Ripening-related protein 6</fullName>
    </submittedName>
</protein>
<gene>
    <name evidence="1" type="ORF">M6B38_250835</name>
</gene>
<name>A0AAX6IJU5_IRIPA</name>
<reference evidence="1" key="2">
    <citation type="submission" date="2023-04" db="EMBL/GenBank/DDBJ databases">
        <authorList>
            <person name="Bruccoleri R.E."/>
            <person name="Oakeley E.J."/>
            <person name="Faust A.-M."/>
            <person name="Dessus-Babus S."/>
            <person name="Altorfer M."/>
            <person name="Burckhardt D."/>
            <person name="Oertli M."/>
            <person name="Naumann U."/>
            <person name="Petersen F."/>
            <person name="Wong J."/>
        </authorList>
    </citation>
    <scope>NUCLEOTIDE SEQUENCE</scope>
    <source>
        <strain evidence="1">GSM-AAB239-AS_SAM_17_03QT</strain>
        <tissue evidence="1">Leaf</tissue>
    </source>
</reference>
<reference evidence="1" key="1">
    <citation type="journal article" date="2023" name="GigaByte">
        <title>Genome assembly of the bearded iris, Iris pallida Lam.</title>
        <authorList>
            <person name="Bruccoleri R.E."/>
            <person name="Oakeley E.J."/>
            <person name="Faust A.M.E."/>
            <person name="Altorfer M."/>
            <person name="Dessus-Babus S."/>
            <person name="Burckhardt D."/>
            <person name="Oertli M."/>
            <person name="Naumann U."/>
            <person name="Petersen F."/>
            <person name="Wong J."/>
        </authorList>
    </citation>
    <scope>NUCLEOTIDE SEQUENCE</scope>
    <source>
        <strain evidence="1">GSM-AAB239-AS_SAM_17_03QT</strain>
    </source>
</reference>
<evidence type="ECO:0000313" key="1">
    <source>
        <dbReference type="EMBL" id="KAJ6853223.1"/>
    </source>
</evidence>
<accession>A0AAX6IJU5</accession>
<dbReference type="Proteomes" id="UP001140949">
    <property type="component" value="Unassembled WGS sequence"/>
</dbReference>